<sequence>MVFDTRVSQSVYAISDHIDHSNPLVERFDRWVRENLAPAISVDNAADALGTTKRTLARHLNAALGKTPVEYIQDLRIEARRTSA</sequence>
<feature type="domain" description="HTH araC/xylS-type" evidence="3">
    <location>
        <begin position="26"/>
        <end position="84"/>
    </location>
</feature>
<dbReference type="GO" id="GO:0043565">
    <property type="term" value="F:sequence-specific DNA binding"/>
    <property type="evidence" value="ECO:0007669"/>
    <property type="project" value="InterPro"/>
</dbReference>
<dbReference type="EMBL" id="UGGO01000002">
    <property type="protein sequence ID" value="STS10705.1"/>
    <property type="molecule type" value="Genomic_DNA"/>
</dbReference>
<dbReference type="AlphaFoldDB" id="A0A377TD28"/>
<accession>A0A377TD28</accession>
<dbReference type="Proteomes" id="UP000254304">
    <property type="component" value="Unassembled WGS sequence"/>
</dbReference>
<evidence type="ECO:0000313" key="4">
    <source>
        <dbReference type="EMBL" id="STS10705.1"/>
    </source>
</evidence>
<keyword evidence="1" id="KW-0805">Transcription regulation</keyword>
<evidence type="ECO:0000256" key="1">
    <source>
        <dbReference type="ARBA" id="ARBA00023015"/>
    </source>
</evidence>
<reference evidence="4 5" key="1">
    <citation type="submission" date="2018-06" db="EMBL/GenBank/DDBJ databases">
        <authorList>
            <consortium name="Pathogen Informatics"/>
            <person name="Doyle S."/>
        </authorList>
    </citation>
    <scope>NUCLEOTIDE SEQUENCE [LARGE SCALE GENOMIC DNA]</scope>
    <source>
        <strain evidence="4 5">NCTC12157</strain>
    </source>
</reference>
<dbReference type="InterPro" id="IPR009057">
    <property type="entry name" value="Homeodomain-like_sf"/>
</dbReference>
<dbReference type="InterPro" id="IPR018060">
    <property type="entry name" value="HTH_AraC"/>
</dbReference>
<proteinExistence type="predicted"/>
<evidence type="ECO:0000256" key="2">
    <source>
        <dbReference type="ARBA" id="ARBA00023163"/>
    </source>
</evidence>
<dbReference type="SUPFAM" id="SSF46689">
    <property type="entry name" value="Homeodomain-like"/>
    <property type="match status" value="1"/>
</dbReference>
<evidence type="ECO:0000259" key="3">
    <source>
        <dbReference type="PROSITE" id="PS01124"/>
    </source>
</evidence>
<organism evidence="4 5">
    <name type="scientific">Ewingella americana</name>
    <dbReference type="NCBI Taxonomy" id="41202"/>
    <lineage>
        <taxon>Bacteria</taxon>
        <taxon>Pseudomonadati</taxon>
        <taxon>Pseudomonadota</taxon>
        <taxon>Gammaproteobacteria</taxon>
        <taxon>Enterobacterales</taxon>
        <taxon>Yersiniaceae</taxon>
        <taxon>Ewingella</taxon>
    </lineage>
</organism>
<name>A0A377TD28_9GAMM</name>
<dbReference type="Gene3D" id="1.10.10.60">
    <property type="entry name" value="Homeodomain-like"/>
    <property type="match status" value="1"/>
</dbReference>
<keyword evidence="2" id="KW-0804">Transcription</keyword>
<protein>
    <submittedName>
        <fullName evidence="4">Adenosine deaminase</fullName>
    </submittedName>
</protein>
<evidence type="ECO:0000313" key="5">
    <source>
        <dbReference type="Proteomes" id="UP000254304"/>
    </source>
</evidence>
<dbReference type="GO" id="GO:0003700">
    <property type="term" value="F:DNA-binding transcription factor activity"/>
    <property type="evidence" value="ECO:0007669"/>
    <property type="project" value="InterPro"/>
</dbReference>
<dbReference type="PROSITE" id="PS01124">
    <property type="entry name" value="HTH_ARAC_FAMILY_2"/>
    <property type="match status" value="1"/>
</dbReference>
<gene>
    <name evidence="4" type="ORF">NCTC12157_05304</name>
</gene>